<accession>A0ABM9SER7</accession>
<evidence type="ECO:0000313" key="1">
    <source>
        <dbReference type="EMBL" id="BDZ75938.1"/>
    </source>
</evidence>
<dbReference type="InterPro" id="IPR000944">
    <property type="entry name" value="Tscrpt_reg_Rrf2"/>
</dbReference>
<protein>
    <submittedName>
        <fullName evidence="1">Transcriptional regulator</fullName>
    </submittedName>
</protein>
<dbReference type="PANTHER" id="PTHR33221:SF2">
    <property type="entry name" value="TRANSCRIPTIONAL REGULATOR"/>
    <property type="match status" value="1"/>
</dbReference>
<dbReference type="NCBIfam" id="TIGR00738">
    <property type="entry name" value="rrf2_super"/>
    <property type="match status" value="1"/>
</dbReference>
<sequence length="133" mass="14924">MQVTLTIDYAMWILTLLGKTTERINAATMSERLHIPRRYTIKILNRLKESGLVEVRAGVKGGYHLARGLDEISFGDVAKAMGQSIKISKCLEDGGGCTFGKKEECNARCFYQALQEKLEEGLFNVTLQEIQRP</sequence>
<dbReference type="PANTHER" id="PTHR33221">
    <property type="entry name" value="WINGED HELIX-TURN-HELIX TRANSCRIPTIONAL REGULATOR, RRF2 FAMILY"/>
    <property type="match status" value="1"/>
</dbReference>
<keyword evidence="2" id="KW-1185">Reference proteome</keyword>
<dbReference type="Pfam" id="PF02082">
    <property type="entry name" value="Rrf2"/>
    <property type="match status" value="1"/>
</dbReference>
<evidence type="ECO:0000313" key="2">
    <source>
        <dbReference type="Proteomes" id="UP001305815"/>
    </source>
</evidence>
<dbReference type="EMBL" id="AP027742">
    <property type="protein sequence ID" value="BDZ75938.1"/>
    <property type="molecule type" value="Genomic_DNA"/>
</dbReference>
<gene>
    <name evidence="1" type="ORF">Lac1_01210</name>
</gene>
<proteinExistence type="predicted"/>
<dbReference type="PROSITE" id="PS51197">
    <property type="entry name" value="HTH_RRF2_2"/>
    <property type="match status" value="1"/>
</dbReference>
<organism evidence="1 2">
    <name type="scientific">Claveliimonas bilis</name>
    <dbReference type="NCBI Taxonomy" id="3028070"/>
    <lineage>
        <taxon>Bacteria</taxon>
        <taxon>Bacillati</taxon>
        <taxon>Bacillota</taxon>
        <taxon>Clostridia</taxon>
        <taxon>Lachnospirales</taxon>
        <taxon>Lachnospiraceae</taxon>
        <taxon>Claveliimonas</taxon>
    </lineage>
</organism>
<reference evidence="2" key="1">
    <citation type="journal article" date="2023" name="Int. J. Syst. Evol. Microbiol.">
        <title>Claveliimonas bilis gen. nov., sp. nov., deoxycholic acid-producing bacteria isolated from human faeces, and reclassification of Sellimonas monacensis Zenner et al. 2021 as Claveliimonas monacensis comb. nov.</title>
        <authorList>
            <person name="Hisatomi A."/>
            <person name="Kastawa N.W.E.P.G."/>
            <person name="Song I."/>
            <person name="Ohkuma M."/>
            <person name="Fukiya S."/>
            <person name="Sakamoto M."/>
        </authorList>
    </citation>
    <scope>NUCLEOTIDE SEQUENCE [LARGE SCALE GENOMIC DNA]</scope>
    <source>
        <strain evidence="2">12BBH14</strain>
    </source>
</reference>
<dbReference type="Proteomes" id="UP001305815">
    <property type="component" value="Chromosome"/>
</dbReference>
<name>A0ABM9SER7_9FIRM</name>
<dbReference type="RefSeq" id="WP_230107442.1">
    <property type="nucleotide sequence ID" value="NZ_AP024845.1"/>
</dbReference>